<name>A0A3B0WZV5_9ZZZZ</name>
<sequence>MKILTLTYEYPPLGGGGGKVAQGLAENLAQRGHKVDVITMGYKDLPKQETAGNLTITRLAGIRSKTESCHMGEMLPHEIYTLYRASKLLRRNNYDLIHAHFLFPDGFAGRILASIFKLPLMVTAHGSDVPGYNPDRFKLLHILLNPIWHFTVAGVTRIISPSEHLITLIKKEAEKAPTQVIPNGFDPSRFCIDRPRQARVLVVTRLFQRKGVQYILQAVAKLKQQVEVHIVGDGHYLEALKQLDESLGTRAKFWGWLDNNSDELKELYETSSIFAFTSDQENFPINLLEAMCAGNAIITTDSSGTSEVVGDAAIIVPRQDPEAIRAALEKLLDSPELAKKLGEKARARLEQNFSWQAVTERYEASMQEIVAAKIPS</sequence>
<feature type="domain" description="Glycosyl transferase family 1" evidence="1">
    <location>
        <begin position="197"/>
        <end position="347"/>
    </location>
</feature>
<dbReference type="Gene3D" id="3.40.50.2000">
    <property type="entry name" value="Glycogen Phosphorylase B"/>
    <property type="match status" value="2"/>
</dbReference>
<proteinExistence type="predicted"/>
<reference evidence="3" key="1">
    <citation type="submission" date="2018-06" db="EMBL/GenBank/DDBJ databases">
        <authorList>
            <person name="Zhirakovskaya E."/>
        </authorList>
    </citation>
    <scope>NUCLEOTIDE SEQUENCE</scope>
</reference>
<evidence type="ECO:0000259" key="2">
    <source>
        <dbReference type="Pfam" id="PF13439"/>
    </source>
</evidence>
<dbReference type="InterPro" id="IPR001296">
    <property type="entry name" value="Glyco_trans_1"/>
</dbReference>
<dbReference type="Pfam" id="PF00534">
    <property type="entry name" value="Glycos_transf_1"/>
    <property type="match status" value="1"/>
</dbReference>
<dbReference type="InterPro" id="IPR050194">
    <property type="entry name" value="Glycosyltransferase_grp1"/>
</dbReference>
<accession>A0A3B0WZV5</accession>
<dbReference type="SUPFAM" id="SSF53756">
    <property type="entry name" value="UDP-Glycosyltransferase/glycogen phosphorylase"/>
    <property type="match status" value="1"/>
</dbReference>
<protein>
    <submittedName>
        <fullName evidence="3">Glycosyltransferase, family 4</fullName>
    </submittedName>
</protein>
<evidence type="ECO:0000259" key="1">
    <source>
        <dbReference type="Pfam" id="PF00534"/>
    </source>
</evidence>
<organism evidence="3">
    <name type="scientific">hydrothermal vent metagenome</name>
    <dbReference type="NCBI Taxonomy" id="652676"/>
    <lineage>
        <taxon>unclassified sequences</taxon>
        <taxon>metagenomes</taxon>
        <taxon>ecological metagenomes</taxon>
    </lineage>
</organism>
<keyword evidence="3" id="KW-0808">Transferase</keyword>
<dbReference type="InterPro" id="IPR028098">
    <property type="entry name" value="Glyco_trans_4-like_N"/>
</dbReference>
<dbReference type="GO" id="GO:0016757">
    <property type="term" value="F:glycosyltransferase activity"/>
    <property type="evidence" value="ECO:0007669"/>
    <property type="project" value="InterPro"/>
</dbReference>
<dbReference type="PANTHER" id="PTHR45947">
    <property type="entry name" value="SULFOQUINOVOSYL TRANSFERASE SQD2"/>
    <property type="match status" value="1"/>
</dbReference>
<dbReference type="EMBL" id="UOFD01000079">
    <property type="protein sequence ID" value="VAW54789.1"/>
    <property type="molecule type" value="Genomic_DNA"/>
</dbReference>
<dbReference type="PANTHER" id="PTHR45947:SF3">
    <property type="entry name" value="SULFOQUINOVOSYL TRANSFERASE SQD2"/>
    <property type="match status" value="1"/>
</dbReference>
<dbReference type="CDD" id="cd03801">
    <property type="entry name" value="GT4_PimA-like"/>
    <property type="match status" value="1"/>
</dbReference>
<evidence type="ECO:0000313" key="3">
    <source>
        <dbReference type="EMBL" id="VAW54789.1"/>
    </source>
</evidence>
<dbReference type="Pfam" id="PF13439">
    <property type="entry name" value="Glyco_transf_4"/>
    <property type="match status" value="1"/>
</dbReference>
<dbReference type="AlphaFoldDB" id="A0A3B0WZV5"/>
<gene>
    <name evidence="3" type="ORF">MNBD_GAMMA06-609</name>
</gene>
<feature type="domain" description="Glycosyltransferase subfamily 4-like N-terminal" evidence="2">
    <location>
        <begin position="15"/>
        <end position="189"/>
    </location>
</feature>